<gene>
    <name evidence="14" type="ORF">SCF082_LOCUS20608</name>
</gene>
<dbReference type="Pfam" id="PF03198">
    <property type="entry name" value="Glyco_hydro_72"/>
    <property type="match status" value="1"/>
</dbReference>
<dbReference type="InterPro" id="IPR004886">
    <property type="entry name" value="Glucanosyltransferase"/>
</dbReference>
<dbReference type="Pfam" id="PF13812">
    <property type="entry name" value="PPR_3"/>
    <property type="match status" value="1"/>
</dbReference>
<keyword evidence="2" id="KW-0723">Serine/threonine-protein kinase</keyword>
<dbReference type="PROSITE" id="PS51375">
    <property type="entry name" value="PPR"/>
    <property type="match status" value="3"/>
</dbReference>
<dbReference type="InterPro" id="IPR017853">
    <property type="entry name" value="GH"/>
</dbReference>
<evidence type="ECO:0000256" key="4">
    <source>
        <dbReference type="ARBA" id="ARBA00022729"/>
    </source>
</evidence>
<comment type="caution">
    <text evidence="14">The sequence shown here is derived from an EMBL/GenBank/DDBJ whole genome shotgun (WGS) entry which is preliminary data.</text>
</comment>
<dbReference type="PROSITE" id="PS00108">
    <property type="entry name" value="PROTEIN_KINASE_ST"/>
    <property type="match status" value="1"/>
</dbReference>
<dbReference type="Pfam" id="PF00069">
    <property type="entry name" value="Pkinase"/>
    <property type="match status" value="1"/>
</dbReference>
<evidence type="ECO:0000256" key="11">
    <source>
        <dbReference type="SAM" id="MobiDB-lite"/>
    </source>
</evidence>
<keyword evidence="8" id="KW-0067">ATP-binding</keyword>
<reference evidence="14 15" key="1">
    <citation type="submission" date="2024-02" db="EMBL/GenBank/DDBJ databases">
        <authorList>
            <person name="Chen Y."/>
            <person name="Shah S."/>
            <person name="Dougan E. K."/>
            <person name="Thang M."/>
            <person name="Chan C."/>
        </authorList>
    </citation>
    <scope>NUCLEOTIDE SEQUENCE [LARGE SCALE GENOMIC DNA]</scope>
</reference>
<evidence type="ECO:0000259" key="12">
    <source>
        <dbReference type="PROSITE" id="PS50011"/>
    </source>
</evidence>
<dbReference type="InterPro" id="IPR008271">
    <property type="entry name" value="Ser/Thr_kinase_AS"/>
</dbReference>
<keyword evidence="4" id="KW-0732">Signal</keyword>
<dbReference type="Pfam" id="PF17177">
    <property type="entry name" value="PPR_long"/>
    <property type="match status" value="1"/>
</dbReference>
<evidence type="ECO:0000256" key="6">
    <source>
        <dbReference type="ARBA" id="ARBA00022741"/>
    </source>
</evidence>
<name>A0ABP0L3J9_9DINO</name>
<keyword evidence="3" id="KW-0808">Transferase</keyword>
<dbReference type="EMBL" id="CAXAMM010014435">
    <property type="protein sequence ID" value="CAK9033704.1"/>
    <property type="molecule type" value="Genomic_DNA"/>
</dbReference>
<dbReference type="Proteomes" id="UP001642464">
    <property type="component" value="Unassembled WGS sequence"/>
</dbReference>
<dbReference type="SMART" id="SM00220">
    <property type="entry name" value="S_TKc"/>
    <property type="match status" value="1"/>
</dbReference>
<evidence type="ECO:0000313" key="15">
    <source>
        <dbReference type="Proteomes" id="UP001642464"/>
    </source>
</evidence>
<comment type="similarity">
    <text evidence="1">Belongs to the glycosyl hydrolase 72 family.</text>
</comment>
<evidence type="ECO:0000256" key="10">
    <source>
        <dbReference type="PROSITE-ProRule" id="PRU00708"/>
    </source>
</evidence>
<protein>
    <submittedName>
        <fullName evidence="14">cAMP-dependent protein kinase catalytic subunit (Dd GPK2) (DdPK3)</fullName>
    </submittedName>
</protein>
<feature type="domain" description="Protein kinase" evidence="12">
    <location>
        <begin position="685"/>
        <end position="933"/>
    </location>
</feature>
<feature type="repeat" description="PPR" evidence="10">
    <location>
        <begin position="340"/>
        <end position="374"/>
    </location>
</feature>
<dbReference type="InterPro" id="IPR011009">
    <property type="entry name" value="Kinase-like_dom_sf"/>
</dbReference>
<feature type="repeat" description="PPR" evidence="10">
    <location>
        <begin position="413"/>
        <end position="447"/>
    </location>
</feature>
<dbReference type="Gene3D" id="1.25.40.10">
    <property type="entry name" value="Tetratricopeptide repeat domain"/>
    <property type="match status" value="3"/>
</dbReference>
<dbReference type="SUPFAM" id="SSF51445">
    <property type="entry name" value="(Trans)glycosidases"/>
    <property type="match status" value="1"/>
</dbReference>
<dbReference type="SUPFAM" id="SSF56112">
    <property type="entry name" value="Protein kinase-like (PK-like)"/>
    <property type="match status" value="1"/>
</dbReference>
<dbReference type="PROSITE" id="PS50011">
    <property type="entry name" value="PROTEIN_KINASE_DOM"/>
    <property type="match status" value="1"/>
</dbReference>
<dbReference type="PANTHER" id="PTHR24353:SF37">
    <property type="entry name" value="CAMP-DEPENDENT PROTEIN KINASE CATALYTIC SUBUNIT PRKX"/>
    <property type="match status" value="1"/>
</dbReference>
<dbReference type="Gene3D" id="3.20.20.80">
    <property type="entry name" value="Glycosidases"/>
    <property type="match status" value="1"/>
</dbReference>
<dbReference type="InterPro" id="IPR002885">
    <property type="entry name" value="PPR_rpt"/>
</dbReference>
<dbReference type="InterPro" id="IPR011990">
    <property type="entry name" value="TPR-like_helical_dom_sf"/>
</dbReference>
<keyword evidence="9" id="KW-0325">Glycoprotein</keyword>
<evidence type="ECO:0000256" key="7">
    <source>
        <dbReference type="ARBA" id="ARBA00022777"/>
    </source>
</evidence>
<evidence type="ECO:0000256" key="1">
    <source>
        <dbReference type="ARBA" id="ARBA00007528"/>
    </source>
</evidence>
<keyword evidence="15" id="KW-1185">Reference proteome</keyword>
<evidence type="ECO:0000256" key="3">
    <source>
        <dbReference type="ARBA" id="ARBA00022679"/>
    </source>
</evidence>
<proteinExistence type="inferred from homology"/>
<feature type="region of interest" description="Disordered" evidence="11">
    <location>
        <begin position="948"/>
        <end position="986"/>
    </location>
</feature>
<evidence type="ECO:0000313" key="14">
    <source>
        <dbReference type="EMBL" id="CAK9033704.1"/>
    </source>
</evidence>
<evidence type="ECO:0000256" key="9">
    <source>
        <dbReference type="ARBA" id="ARBA00023180"/>
    </source>
</evidence>
<dbReference type="GO" id="GO:0016301">
    <property type="term" value="F:kinase activity"/>
    <property type="evidence" value="ECO:0007669"/>
    <property type="project" value="UniProtKB-KW"/>
</dbReference>
<dbReference type="Gene3D" id="1.10.510.10">
    <property type="entry name" value="Transferase(Phosphotransferase) domain 1"/>
    <property type="match status" value="1"/>
</dbReference>
<keyword evidence="6" id="KW-0547">Nucleotide-binding</keyword>
<dbReference type="CDD" id="cd05580">
    <property type="entry name" value="STKc_PKA_like"/>
    <property type="match status" value="1"/>
</dbReference>
<dbReference type="Gene3D" id="3.30.200.20">
    <property type="entry name" value="Phosphorylase Kinase, domain 1"/>
    <property type="match status" value="1"/>
</dbReference>
<dbReference type="InterPro" id="IPR033443">
    <property type="entry name" value="PROP1-like_PPR_dom"/>
</dbReference>
<accession>A0ABP0L3J9</accession>
<evidence type="ECO:0000259" key="13">
    <source>
        <dbReference type="PROSITE" id="PS51285"/>
    </source>
</evidence>
<dbReference type="PROSITE" id="PS51285">
    <property type="entry name" value="AGC_KINASE_CTER"/>
    <property type="match status" value="1"/>
</dbReference>
<sequence>MAQNDKNGWAAFPCVKALTRDVHRYQASCGQTMRRVPLIYSDVDMGAGDRGDVAAYLTCAVDSEDDAVDVYGLNVYSWCDEAYPGAGKADNFQYSPYYEIKKDFKDMSVPFLFTEFGCNLGQFKTKCPYPGGRQWPEVKHLMGSDMGEMMSGAIAFQFSMDKEEYGLTLSPNFLANQTKLYLLDNYFALQKVFKKYDVNPDWNAPASEVLKCGFVPSDVHKMEFKHPRPKCPAESVWLHIMKKHRTDTISNWTLIPPTPNASLTGLWNVGKDHAAAYDHLVTSHLNAGDFEEALKTLLSSPTVLLKTCKRLLRSLLEQKKDVKSATRLMSCMPAMGLQPSYPMYKGMVAAAAEEGNLDLADRWFQQLKENGMQPESGLFVSLIKGCWKARDPERAVRYFNLMRRLPGEEATFPRGTYSWLIRSLAQDRDAESAANLLERMRAAGLDPSLETYEAVLKAWSELQLPDMRKKLEQSWIQGLKANGTKVSRDVYKTLMRASKSDIRSMEEWMNQMQMAGHWVGVYEYNNLLQACESAIDYRSAEKWFDRMTQANVTANAVSYNLIIKTMAKAGQPKKAKQWGRRMEQAGLLSSKTLQFELVVKSLLQTSQNSADYIAGWAAKANELKKDMNASVYHNVMRAYFLENKPEEASCAGLAKFIAVPGATIAAHPNAEKEAAMAQQVQLSDFEMGRTLGCGSFGRDGKYYAVKFMKKHEIIKLKQVDHINNEKRLMAQISYPFIVNMMGYCKDEHFVYIVMESINGGELFTHLRRARKFSDEQSKFYALQTAAAFAHIHSKNIIHRDLKPENILLLSNGYSKLTDFGFAKIIEPGTRTYTLCGTPEYIAPEVLLNKGHGKPVDWWTLGILIYEMICGQPPFCDEDPMGIYQKILAGKVYFPKYFDKNAKALVKKLLVADLSKRFGNLKDGSADILKHKWFESYELAKLENFEVPAPYKPNMKDENDTSNYEDIPDSKELPPPVSASQDPFLDW</sequence>
<feature type="repeat" description="PPR" evidence="10">
    <location>
        <begin position="555"/>
        <end position="589"/>
    </location>
</feature>
<dbReference type="PANTHER" id="PTHR24353">
    <property type="entry name" value="CYCLIC NUCLEOTIDE-DEPENDENT PROTEIN KINASE"/>
    <property type="match status" value="1"/>
</dbReference>
<feature type="domain" description="AGC-kinase C-terminal" evidence="13">
    <location>
        <begin position="934"/>
        <end position="986"/>
    </location>
</feature>
<evidence type="ECO:0000256" key="8">
    <source>
        <dbReference type="ARBA" id="ARBA00022840"/>
    </source>
</evidence>
<dbReference type="InterPro" id="IPR000961">
    <property type="entry name" value="AGC-kinase_C"/>
</dbReference>
<keyword evidence="5" id="KW-0677">Repeat</keyword>
<organism evidence="14 15">
    <name type="scientific">Durusdinium trenchii</name>
    <dbReference type="NCBI Taxonomy" id="1381693"/>
    <lineage>
        <taxon>Eukaryota</taxon>
        <taxon>Sar</taxon>
        <taxon>Alveolata</taxon>
        <taxon>Dinophyceae</taxon>
        <taxon>Suessiales</taxon>
        <taxon>Symbiodiniaceae</taxon>
        <taxon>Durusdinium</taxon>
    </lineage>
</organism>
<evidence type="ECO:0000256" key="2">
    <source>
        <dbReference type="ARBA" id="ARBA00022527"/>
    </source>
</evidence>
<dbReference type="Pfam" id="PF01535">
    <property type="entry name" value="PPR"/>
    <property type="match status" value="1"/>
</dbReference>
<keyword evidence="7 14" id="KW-0418">Kinase</keyword>
<evidence type="ECO:0000256" key="5">
    <source>
        <dbReference type="ARBA" id="ARBA00022737"/>
    </source>
</evidence>
<dbReference type="InterPro" id="IPR000719">
    <property type="entry name" value="Prot_kinase_dom"/>
</dbReference>